<gene>
    <name evidence="1" type="ORF">AOG55_02305</name>
</gene>
<accession>A0A0N8VKG9</accession>
<dbReference type="EMBL" id="LKBH01000298">
    <property type="protein sequence ID" value="KQB33692.1"/>
    <property type="molecule type" value="Genomic_DNA"/>
</dbReference>
<protein>
    <submittedName>
        <fullName evidence="1">Uncharacterized protein</fullName>
    </submittedName>
</protein>
<keyword evidence="2" id="KW-1185">Reference proteome</keyword>
<dbReference type="InParanoid" id="A0A0N8VKG9"/>
<evidence type="ECO:0000313" key="2">
    <source>
        <dbReference type="Proteomes" id="UP000050301"/>
    </source>
</evidence>
<dbReference type="RefSeq" id="WP_054964122.1">
    <property type="nucleotide sequence ID" value="NZ_LKBH01000298.1"/>
</dbReference>
<dbReference type="AlphaFoldDB" id="A0A0N8VKG9"/>
<sequence length="458" mass="53194">MKIKSNSADSERKFIDNIKKFFEDPLVILPECTDSCMFCPVKSYKKKIEAMMQNKNFGKYFNSADQLLSAISESYKILENERVPLTGIIKTNYGSVSFCKRGNSDEYILSGVQNYNNTVYRLLAFKNVIKNKKLNIYSSSNFFQATCKNMINIETLKDILNDEKLQYKIENGDVIFGTSGNKMEFNLFNIKIIIYEDFQQNIPYLLFKHIAMYDYNLDIKTDFLEFIDDDKGTVFEYINNNIDGRTFFSKIKKFKINYVKNNALFVIDNKNYGVEDFVKILNFDPKISDFIKDKLRESKTGFYLENANQRKIFEFLFPRYKNEIIKLMYGLNDDEIKKLKGGPLEIMNMAADIKNRKNVENKIVKPWSENSGFLIGLITEYFSHGEEAGIVYGQRGSVDSPIKKGIYSAFLSVLGKNEGWRFSDSEEKLGELIYPYMKNIINGTEINKELNKLKAIID</sequence>
<comment type="caution">
    <text evidence="1">The sequence shown here is derived from an EMBL/GenBank/DDBJ whole genome shotgun (WGS) entry which is preliminary data.</text>
</comment>
<proteinExistence type="predicted"/>
<organism evidence="1 2">
    <name type="scientific">Acidiplasma cupricumulans</name>
    <dbReference type="NCBI Taxonomy" id="312540"/>
    <lineage>
        <taxon>Archaea</taxon>
        <taxon>Methanobacteriati</taxon>
        <taxon>Thermoplasmatota</taxon>
        <taxon>Thermoplasmata</taxon>
        <taxon>Thermoplasmatales</taxon>
        <taxon>Ferroplasmaceae</taxon>
        <taxon>Acidiplasma</taxon>
    </lineage>
</organism>
<dbReference type="Proteomes" id="UP000050301">
    <property type="component" value="Unassembled WGS sequence"/>
</dbReference>
<reference evidence="1 2" key="1">
    <citation type="submission" date="2015-09" db="EMBL/GenBank/DDBJ databases">
        <title>Heavy metals and arsenic resistance mechanisms in polyextremophilic archaea of the family Ferroplasmaceae.</title>
        <authorList>
            <person name="Bulaev A.G."/>
            <person name="Kanygina A.V."/>
        </authorList>
    </citation>
    <scope>NUCLEOTIDE SEQUENCE [LARGE SCALE GENOMIC DNA]</scope>
    <source>
        <strain evidence="1 2">BH2</strain>
    </source>
</reference>
<name>A0A0N8VKG9_9ARCH</name>
<evidence type="ECO:0000313" key="1">
    <source>
        <dbReference type="EMBL" id="KQB33692.1"/>
    </source>
</evidence>